<reference evidence="1" key="1">
    <citation type="submission" date="2019-05" db="EMBL/GenBank/DDBJ databases">
        <title>The de novo reference genome and transcriptome assemblies of the wild tomato species Solanum chilense.</title>
        <authorList>
            <person name="Stam R."/>
            <person name="Nosenko T."/>
            <person name="Hoerger A.C."/>
            <person name="Stephan W."/>
            <person name="Seidel M.A."/>
            <person name="Kuhn J.M.M."/>
            <person name="Haberer G."/>
            <person name="Tellier A."/>
        </authorList>
    </citation>
    <scope>NUCLEOTIDE SEQUENCE</scope>
    <source>
        <tissue evidence="1">Mature leaves</tissue>
    </source>
</reference>
<proteinExistence type="predicted"/>
<gene>
    <name evidence="1" type="ORF">EJD97_005309</name>
</gene>
<comment type="caution">
    <text evidence="1">The sequence shown here is derived from an EMBL/GenBank/DDBJ whole genome shotgun (WGS) entry which is preliminary data.</text>
</comment>
<organism evidence="1">
    <name type="scientific">Solanum chilense</name>
    <name type="common">Tomato</name>
    <name type="synonym">Lycopersicon chilense</name>
    <dbReference type="NCBI Taxonomy" id="4083"/>
    <lineage>
        <taxon>Eukaryota</taxon>
        <taxon>Viridiplantae</taxon>
        <taxon>Streptophyta</taxon>
        <taxon>Embryophyta</taxon>
        <taxon>Tracheophyta</taxon>
        <taxon>Spermatophyta</taxon>
        <taxon>Magnoliopsida</taxon>
        <taxon>eudicotyledons</taxon>
        <taxon>Gunneridae</taxon>
        <taxon>Pentapetalae</taxon>
        <taxon>asterids</taxon>
        <taxon>lamiids</taxon>
        <taxon>Solanales</taxon>
        <taxon>Solanaceae</taxon>
        <taxon>Solanoideae</taxon>
        <taxon>Solaneae</taxon>
        <taxon>Solanum</taxon>
        <taxon>Solanum subgen. Lycopersicon</taxon>
    </lineage>
</organism>
<dbReference type="AlphaFoldDB" id="A0A6N2CEV1"/>
<accession>A0A6N2CEV1</accession>
<name>A0A6N2CEV1_SOLCI</name>
<protein>
    <submittedName>
        <fullName evidence="1">Uncharacterized protein</fullName>
    </submittedName>
</protein>
<sequence length="108" mass="12619">MTSTKKNYNEILPRDLLIDIVERIASYSLRYLMNVKFKVLNQITDEPSVYQKYDFFNPNDSNELGMNNQAYGGRIRRSYVLVIISIFNGGESMREVIIFIVNMKKSSH</sequence>
<evidence type="ECO:0000313" key="1">
    <source>
        <dbReference type="EMBL" id="TMX04718.1"/>
    </source>
</evidence>
<dbReference type="EMBL" id="RXGB01000178">
    <property type="protein sequence ID" value="TMX04718.1"/>
    <property type="molecule type" value="Genomic_DNA"/>
</dbReference>